<feature type="compositionally biased region" description="Polar residues" evidence="5">
    <location>
        <begin position="41"/>
        <end position="52"/>
    </location>
</feature>
<dbReference type="Proteomes" id="UP001159427">
    <property type="component" value="Unassembled WGS sequence"/>
</dbReference>
<keyword evidence="8" id="KW-1185">Reference proteome</keyword>
<dbReference type="InterPro" id="IPR051885">
    <property type="entry name" value="CC_CF"/>
</dbReference>
<organism evidence="7 8">
    <name type="scientific">Porites evermanni</name>
    <dbReference type="NCBI Taxonomy" id="104178"/>
    <lineage>
        <taxon>Eukaryota</taxon>
        <taxon>Metazoa</taxon>
        <taxon>Cnidaria</taxon>
        <taxon>Anthozoa</taxon>
        <taxon>Hexacorallia</taxon>
        <taxon>Scleractinia</taxon>
        <taxon>Fungiina</taxon>
        <taxon>Poritidae</taxon>
        <taxon>Porites</taxon>
    </lineage>
</organism>
<evidence type="ECO:0000256" key="4">
    <source>
        <dbReference type="SAM" id="Coils"/>
    </source>
</evidence>
<evidence type="ECO:0000256" key="5">
    <source>
        <dbReference type="SAM" id="MobiDB-lite"/>
    </source>
</evidence>
<evidence type="ECO:0000259" key="6">
    <source>
        <dbReference type="Pfam" id="PF13870"/>
    </source>
</evidence>
<dbReference type="InterPro" id="IPR025254">
    <property type="entry name" value="CCDC113/CCDC96_CC"/>
</dbReference>
<feature type="domain" description="CCDC113/CCDC96 coiled-coil" evidence="6">
    <location>
        <begin position="350"/>
        <end position="523"/>
    </location>
</feature>
<feature type="coiled-coil region" evidence="4">
    <location>
        <begin position="491"/>
        <end position="521"/>
    </location>
</feature>
<protein>
    <recommendedName>
        <fullName evidence="6">CCDC113/CCDC96 coiled-coil domain-containing protein</fullName>
    </recommendedName>
</protein>
<accession>A0ABN8M703</accession>
<keyword evidence="3" id="KW-0966">Cell projection</keyword>
<evidence type="ECO:0000256" key="3">
    <source>
        <dbReference type="ARBA" id="ARBA00023273"/>
    </source>
</evidence>
<proteinExistence type="predicted"/>
<dbReference type="Pfam" id="PF13870">
    <property type="entry name" value="CCDC113_CCDC96_CC"/>
    <property type="match status" value="1"/>
</dbReference>
<dbReference type="PANTHER" id="PTHR15654">
    <property type="entry name" value="COILED-COIL DOMAIN-CONTAINING PROTEIN 113-RELATED"/>
    <property type="match status" value="1"/>
</dbReference>
<gene>
    <name evidence="7" type="ORF">PEVE_00025796</name>
</gene>
<reference evidence="7 8" key="1">
    <citation type="submission" date="2022-05" db="EMBL/GenBank/DDBJ databases">
        <authorList>
            <consortium name="Genoscope - CEA"/>
            <person name="William W."/>
        </authorList>
    </citation>
    <scope>NUCLEOTIDE SEQUENCE [LARGE SCALE GENOMIC DNA]</scope>
</reference>
<evidence type="ECO:0000313" key="7">
    <source>
        <dbReference type="EMBL" id="CAH3025351.1"/>
    </source>
</evidence>
<dbReference type="PANTHER" id="PTHR15654:SF1">
    <property type="entry name" value="COILED-COIL DOMAIN-CONTAINING PROTEIN 96"/>
    <property type="match status" value="1"/>
</dbReference>
<name>A0ABN8M703_9CNID</name>
<evidence type="ECO:0000313" key="8">
    <source>
        <dbReference type="Proteomes" id="UP001159427"/>
    </source>
</evidence>
<dbReference type="EMBL" id="CALNXI010000348">
    <property type="protein sequence ID" value="CAH3025351.1"/>
    <property type="molecule type" value="Genomic_DNA"/>
</dbReference>
<feature type="compositionally biased region" description="Basic and acidic residues" evidence="5">
    <location>
        <begin position="87"/>
        <end position="99"/>
    </location>
</feature>
<feature type="region of interest" description="Disordered" evidence="5">
    <location>
        <begin position="1"/>
        <end position="212"/>
    </location>
</feature>
<feature type="compositionally biased region" description="Low complexity" evidence="5">
    <location>
        <begin position="60"/>
        <end position="73"/>
    </location>
</feature>
<feature type="compositionally biased region" description="Polar residues" evidence="5">
    <location>
        <begin position="1"/>
        <end position="12"/>
    </location>
</feature>
<evidence type="ECO:0000256" key="1">
    <source>
        <dbReference type="ARBA" id="ARBA00004138"/>
    </source>
</evidence>
<evidence type="ECO:0000256" key="2">
    <source>
        <dbReference type="ARBA" id="ARBA00023054"/>
    </source>
</evidence>
<keyword evidence="2 4" id="KW-0175">Coiled coil</keyword>
<comment type="subcellular location">
    <subcellularLocation>
        <location evidence="1">Cell projection</location>
        <location evidence="1">Cilium</location>
    </subcellularLocation>
</comment>
<comment type="caution">
    <text evidence="7">The sequence shown here is derived from an EMBL/GenBank/DDBJ whole genome shotgun (WGS) entry which is preliminary data.</text>
</comment>
<sequence length="539" mass="61364">MADPAQENTENVAETAEVASPPQPEVTDAQPVNADAENPPSGDTVTEESPSQPVDEVSPEGGVAEAASVVAEGDGTGQMQGEGEAGEGEKPDMEDEAKPAQEGQDNFEQIEEQPDENAPIPENDAIPEADEGPTVELAQPLSREGTPTGDQTVVDNDTKQEEPDASATPPPPVSQSPEPTTDVEPLESYIESDPVRYDEMEIDEESEPEMPIYNRAELIERYQQALEERSTLQSLNAQLQHKLAEYFKKKKSDERQQEIEKNVTDQEQRYLKYMSNLEELQNEEGREKESYEEQIEDLKAKCKEKQEIVNRSSDNFMLFKMDVAKQAINSRSGKAIPPKDLEQYQMMELKKEQEVMQVRLENIKLKNRLKKREMQLKAKEELAEGLHLIDFEQLKIENQTYNEKIEERNEELLKLRKKITTTVQVLTHLKEKLQFVQAENSEQRSSLRTVEAHAAQKRDILTRTKQVRDALRIENVKLRQKCGLLGNEPLLRDYEQRKEQSDDLREKINRLKMAHAELTMNCSGVRTKIEGARLEEKQL</sequence>
<feature type="coiled-coil region" evidence="4">
    <location>
        <begin position="346"/>
        <end position="422"/>
    </location>
</feature>
<feature type="coiled-coil region" evidence="4">
    <location>
        <begin position="215"/>
        <end position="315"/>
    </location>
</feature>